<dbReference type="AlphaFoldDB" id="A0A0V0ZZ99"/>
<evidence type="ECO:0000313" key="2">
    <source>
        <dbReference type="Proteomes" id="UP000054776"/>
    </source>
</evidence>
<sequence length="49" mass="5796">MVSFSFINQWAKFLRNLDLQLVSALCTKNCSNKPKLEANYHILNFKSYR</sequence>
<reference evidence="1 2" key="1">
    <citation type="submission" date="2015-01" db="EMBL/GenBank/DDBJ databases">
        <title>Evolution of Trichinella species and genotypes.</title>
        <authorList>
            <person name="Korhonen P.K."/>
            <person name="Edoardo P."/>
            <person name="Giuseppe L.R."/>
            <person name="Gasser R.B."/>
        </authorList>
    </citation>
    <scope>NUCLEOTIDE SEQUENCE [LARGE SCALE GENOMIC DNA]</scope>
    <source>
        <strain evidence="1">ISS3</strain>
    </source>
</reference>
<gene>
    <name evidence="1" type="ORF">T01_383</name>
</gene>
<name>A0A0V0ZZ99_TRISP</name>
<dbReference type="EMBL" id="JYDH01002165">
    <property type="protein sequence ID" value="KRY17928.1"/>
    <property type="molecule type" value="Genomic_DNA"/>
</dbReference>
<accession>A0A0V0ZZ99</accession>
<dbReference type="Proteomes" id="UP000054776">
    <property type="component" value="Unassembled WGS sequence"/>
</dbReference>
<comment type="caution">
    <text evidence="1">The sequence shown here is derived from an EMBL/GenBank/DDBJ whole genome shotgun (WGS) entry which is preliminary data.</text>
</comment>
<protein>
    <submittedName>
        <fullName evidence="1">Uncharacterized protein</fullName>
    </submittedName>
</protein>
<organism evidence="1 2">
    <name type="scientific">Trichinella spiralis</name>
    <name type="common">Trichina worm</name>
    <dbReference type="NCBI Taxonomy" id="6334"/>
    <lineage>
        <taxon>Eukaryota</taxon>
        <taxon>Metazoa</taxon>
        <taxon>Ecdysozoa</taxon>
        <taxon>Nematoda</taxon>
        <taxon>Enoplea</taxon>
        <taxon>Dorylaimia</taxon>
        <taxon>Trichinellida</taxon>
        <taxon>Trichinellidae</taxon>
        <taxon>Trichinella</taxon>
    </lineage>
</organism>
<dbReference type="InParanoid" id="A0A0V0ZZ99"/>
<proteinExistence type="predicted"/>
<evidence type="ECO:0000313" key="1">
    <source>
        <dbReference type="EMBL" id="KRY17928.1"/>
    </source>
</evidence>
<keyword evidence="2" id="KW-1185">Reference proteome</keyword>